<organism evidence="2 3">
    <name type="scientific">Pyrodictium delaneyi</name>
    <dbReference type="NCBI Taxonomy" id="1273541"/>
    <lineage>
        <taxon>Archaea</taxon>
        <taxon>Thermoproteota</taxon>
        <taxon>Thermoprotei</taxon>
        <taxon>Desulfurococcales</taxon>
        <taxon>Pyrodictiaceae</taxon>
        <taxon>Pyrodictium</taxon>
    </lineage>
</organism>
<keyword evidence="3" id="KW-1185">Reference proteome</keyword>
<accession>A0A211YN43</accession>
<proteinExistence type="predicted"/>
<dbReference type="AlphaFoldDB" id="A0A211YN43"/>
<protein>
    <recommendedName>
        <fullName evidence="1">Dinitrogenase iron-molybdenum cofactor biosynthesis domain-containing protein</fullName>
    </recommendedName>
</protein>
<dbReference type="InterPro" id="IPR036105">
    <property type="entry name" value="DiNase_FeMo-co_biosyn_sf"/>
</dbReference>
<dbReference type="EMBL" id="NCQP01000006">
    <property type="protein sequence ID" value="OWJ54381.1"/>
    <property type="molecule type" value="Genomic_DNA"/>
</dbReference>
<sequence length="123" mass="13988">MKQVCVAIATDDGQHVKIGHFGDARFYLHYVREEDGWRLIRRVENPYAGHEHHHHGHHGGHRHGEKRRRILELNRDCTHLVATAFGPGGKEFMESQGLRVVIVKPGTTVEEALSIVEEMLGIN</sequence>
<evidence type="ECO:0000313" key="3">
    <source>
        <dbReference type="Proteomes" id="UP000196694"/>
    </source>
</evidence>
<reference evidence="2 3" key="1">
    <citation type="submission" date="2017-05" db="EMBL/GenBank/DDBJ databases">
        <title>The draft genome of the hyperthermophilic archaeon 'Pyrodictium delaneyi strain Hulk', an iron and nitrate reducer, reveals the capacity for sulfate reduction.</title>
        <authorList>
            <person name="Demey L.M."/>
            <person name="Miller C."/>
            <person name="Manzella M."/>
            <person name="Reguera G."/>
            <person name="Kashefi K."/>
        </authorList>
    </citation>
    <scope>NUCLEOTIDE SEQUENCE [LARGE SCALE GENOMIC DNA]</scope>
    <source>
        <strain evidence="2 3">Hulk</strain>
    </source>
</reference>
<dbReference type="Pfam" id="PF02579">
    <property type="entry name" value="Nitro_FeMo-Co"/>
    <property type="match status" value="1"/>
</dbReference>
<dbReference type="Proteomes" id="UP000196694">
    <property type="component" value="Unassembled WGS sequence"/>
</dbReference>
<dbReference type="RefSeq" id="WP_055407553.1">
    <property type="nucleotide sequence ID" value="NZ_CP013011.1"/>
</dbReference>
<evidence type="ECO:0000313" key="2">
    <source>
        <dbReference type="EMBL" id="OWJ54381.1"/>
    </source>
</evidence>
<feature type="domain" description="Dinitrogenase iron-molybdenum cofactor biosynthesis" evidence="1">
    <location>
        <begin position="19"/>
        <end position="114"/>
    </location>
</feature>
<dbReference type="CDD" id="cd00562">
    <property type="entry name" value="NifX_NifB"/>
    <property type="match status" value="1"/>
</dbReference>
<comment type="caution">
    <text evidence="2">The sequence shown here is derived from an EMBL/GenBank/DDBJ whole genome shotgun (WGS) entry which is preliminary data.</text>
</comment>
<dbReference type="Gene3D" id="3.30.420.130">
    <property type="entry name" value="Dinitrogenase iron-molybdenum cofactor biosynthesis domain"/>
    <property type="match status" value="1"/>
</dbReference>
<dbReference type="SUPFAM" id="SSF53146">
    <property type="entry name" value="Nitrogenase accessory factor-like"/>
    <property type="match status" value="1"/>
</dbReference>
<gene>
    <name evidence="2" type="ORF">Pdsh_07870</name>
</gene>
<dbReference type="GeneID" id="26098590"/>
<name>A0A211YN43_9CREN</name>
<evidence type="ECO:0000259" key="1">
    <source>
        <dbReference type="Pfam" id="PF02579"/>
    </source>
</evidence>
<dbReference type="InterPro" id="IPR003731">
    <property type="entry name" value="Di-Nase_FeMo-co_biosynth"/>
</dbReference>
<dbReference type="OrthoDB" id="23842at2157"/>